<dbReference type="InterPro" id="IPR052164">
    <property type="entry name" value="Anthracycline_SecMetBiosynth"/>
</dbReference>
<dbReference type="InterPro" id="IPR029068">
    <property type="entry name" value="Glyas_Bleomycin-R_OHBP_Dase"/>
</dbReference>
<evidence type="ECO:0000313" key="2">
    <source>
        <dbReference type="EMBL" id="NOT34676.1"/>
    </source>
</evidence>
<dbReference type="Proteomes" id="UP000580839">
    <property type="component" value="Unassembled WGS sequence"/>
</dbReference>
<dbReference type="PROSITE" id="PS51819">
    <property type="entry name" value="VOC"/>
    <property type="match status" value="1"/>
</dbReference>
<evidence type="ECO:0000313" key="3">
    <source>
        <dbReference type="Proteomes" id="UP000580839"/>
    </source>
</evidence>
<dbReference type="InterPro" id="IPR004360">
    <property type="entry name" value="Glyas_Fos-R_dOase_dom"/>
</dbReference>
<accession>A0A849SJ91</accession>
<organism evidence="2 3">
    <name type="scientific">Eiseniibacteriota bacterium</name>
    <dbReference type="NCBI Taxonomy" id="2212470"/>
    <lineage>
        <taxon>Bacteria</taxon>
        <taxon>Candidatus Eiseniibacteriota</taxon>
    </lineage>
</organism>
<dbReference type="Pfam" id="PF00903">
    <property type="entry name" value="Glyoxalase"/>
    <property type="match status" value="1"/>
</dbReference>
<protein>
    <recommendedName>
        <fullName evidence="1">VOC domain-containing protein</fullName>
    </recommendedName>
</protein>
<comment type="caution">
    <text evidence="2">The sequence shown here is derived from an EMBL/GenBank/DDBJ whole genome shotgun (WGS) entry which is preliminary data.</text>
</comment>
<dbReference type="PANTHER" id="PTHR33993">
    <property type="entry name" value="GLYOXALASE-RELATED"/>
    <property type="match status" value="1"/>
</dbReference>
<dbReference type="EMBL" id="JABFRW010000136">
    <property type="protein sequence ID" value="NOT34676.1"/>
    <property type="molecule type" value="Genomic_DNA"/>
</dbReference>
<gene>
    <name evidence="2" type="ORF">HOP12_10975</name>
</gene>
<evidence type="ECO:0000259" key="1">
    <source>
        <dbReference type="PROSITE" id="PS51819"/>
    </source>
</evidence>
<dbReference type="PANTHER" id="PTHR33993:SF14">
    <property type="entry name" value="GB|AAF24581.1"/>
    <property type="match status" value="1"/>
</dbReference>
<name>A0A849SJ91_UNCEI</name>
<dbReference type="InterPro" id="IPR037523">
    <property type="entry name" value="VOC_core"/>
</dbReference>
<reference evidence="2 3" key="1">
    <citation type="submission" date="2020-04" db="EMBL/GenBank/DDBJ databases">
        <title>Metagenomic profiling of ammonia- and methane-oxidizing microorganisms in a Dutch drinking water treatment plant.</title>
        <authorList>
            <person name="Poghosyan L."/>
            <person name="Leucker S."/>
        </authorList>
    </citation>
    <scope>NUCLEOTIDE SEQUENCE [LARGE SCALE GENOMIC DNA]</scope>
    <source>
        <strain evidence="2">S-RSF-IL-03</strain>
    </source>
</reference>
<feature type="domain" description="VOC" evidence="1">
    <location>
        <begin position="148"/>
        <end position="255"/>
    </location>
</feature>
<dbReference type="SUPFAM" id="SSF54593">
    <property type="entry name" value="Glyoxalase/Bleomycin resistance protein/Dihydroxybiphenyl dioxygenase"/>
    <property type="match status" value="2"/>
</dbReference>
<sequence length="255" mass="25953">MSPEMPAIPKGSGEHPIVLVSISANDLAASSAFYSRVFGWQLQKMSAELIGVITPAGPAAALRSNVDAGFPGVVPYIGVPDVDAALKRAVNAGAAIDRGPWSVPMVGKLARFKSPAESLYGLTDTVSPTGSPHIPMPFGANPKPPAGAICSLEMYAGDGSAAARFFGDAFGWGSIETMPQFMGFDPGAGIGGVFQSHTPALPAVAYIYSTDVAASLIEVEAAGGKKTAEAMSVPGLGCFGYFTDPSGTNMGLIGP</sequence>
<proteinExistence type="predicted"/>
<dbReference type="Gene3D" id="3.10.180.10">
    <property type="entry name" value="2,3-Dihydroxybiphenyl 1,2-Dioxygenase, domain 1"/>
    <property type="match status" value="2"/>
</dbReference>
<dbReference type="AlphaFoldDB" id="A0A849SJ91"/>